<evidence type="ECO:0000313" key="2">
    <source>
        <dbReference type="EMBL" id="MEC5386099.1"/>
    </source>
</evidence>
<evidence type="ECO:0000256" key="1">
    <source>
        <dbReference type="SAM" id="SignalP"/>
    </source>
</evidence>
<proteinExistence type="predicted"/>
<dbReference type="RefSeq" id="WP_327599074.1">
    <property type="nucleotide sequence ID" value="NZ_JAYXHS010000002.1"/>
</dbReference>
<sequence>MTMHGCLPERPLRRARCALFGLFISALTCMAQAAETSPASASAIDTEARILRIYETRLYLADRTRLERVAYTILQAASPYCLQSRGYSLGVPPISVTDVPEDLRRGFLEALDNDASGNPQFLQVPSSPYRSAGVRDGDRLISLKDTATDKTLQPSWVFTRPLNTLAQNMPFEMRLGTGEQVRSLELRPQLICNEIPRLVFDDALIAAITHNSLSVSTGLLRFITSDDELALLLANEIAHSIFLHAAWPAPRPPAGGKVAAKYDAGEERSADYLGTYIAAQAGYDVERATDIWRRVASNRPSRSDGGLAQRHPFTAERAVWQRATLVEIRLKRLNGQPLLPDRKSLPASLSAELVAVAPDGPVTPNLNSTANGTDPRLYRVGDVPFINNEGRAGYQRFLTTPLRPRAFAIGAGATAWSYRAGTNAASDALKTCSTPTVPCFLYAVDDTVVWNPETADRTPQPSVADSVDARLHRIKDVPLINDEGRVGYERFLNITMRPRAFAISPNGSGTAAWASRSGPNASANALAYCLVLSRGRPCYLYAVDDRVVWTLQGAPEAALAPPASDGADGKETRRKPIASGFADVKDLAAVPLPQEQQATYRAFLEKPSPRAFVISKEGSGRYWLGTAAMEDALSYCERLGEACWLYAVDNDVVWHKDVGKRISNRAQLPKQSDESEFLR</sequence>
<accession>A0ABU6K3C5</accession>
<gene>
    <name evidence="2" type="ORF">VVD49_10205</name>
</gene>
<dbReference type="Proteomes" id="UP001331561">
    <property type="component" value="Unassembled WGS sequence"/>
</dbReference>
<reference evidence="2 3" key="1">
    <citation type="submission" date="2024-01" db="EMBL/GenBank/DDBJ databases">
        <title>Uliginosibacterium soil sp. nov.</title>
        <authorList>
            <person name="Lv Y."/>
        </authorList>
    </citation>
    <scope>NUCLEOTIDE SEQUENCE [LARGE SCALE GENOMIC DNA]</scope>
    <source>
        <strain evidence="2 3">H3</strain>
    </source>
</reference>
<keyword evidence="1" id="KW-0732">Signal</keyword>
<feature type="signal peptide" evidence="1">
    <location>
        <begin position="1"/>
        <end position="33"/>
    </location>
</feature>
<organism evidence="2 3">
    <name type="scientific">Uliginosibacterium silvisoli</name>
    <dbReference type="NCBI Taxonomy" id="3114758"/>
    <lineage>
        <taxon>Bacteria</taxon>
        <taxon>Pseudomonadati</taxon>
        <taxon>Pseudomonadota</taxon>
        <taxon>Betaproteobacteria</taxon>
        <taxon>Rhodocyclales</taxon>
        <taxon>Zoogloeaceae</taxon>
        <taxon>Uliginosibacterium</taxon>
    </lineage>
</organism>
<name>A0ABU6K3C5_9RHOO</name>
<comment type="caution">
    <text evidence="2">The sequence shown here is derived from an EMBL/GenBank/DDBJ whole genome shotgun (WGS) entry which is preliminary data.</text>
</comment>
<dbReference type="EMBL" id="JAYXHS010000002">
    <property type="protein sequence ID" value="MEC5386099.1"/>
    <property type="molecule type" value="Genomic_DNA"/>
</dbReference>
<feature type="chain" id="PRO_5046197572" description="Peptidase M48 domain-containing protein" evidence="1">
    <location>
        <begin position="34"/>
        <end position="679"/>
    </location>
</feature>
<evidence type="ECO:0000313" key="3">
    <source>
        <dbReference type="Proteomes" id="UP001331561"/>
    </source>
</evidence>
<protein>
    <recommendedName>
        <fullName evidence="4">Peptidase M48 domain-containing protein</fullName>
    </recommendedName>
</protein>
<keyword evidence="3" id="KW-1185">Reference proteome</keyword>
<evidence type="ECO:0008006" key="4">
    <source>
        <dbReference type="Google" id="ProtNLM"/>
    </source>
</evidence>